<evidence type="ECO:0000313" key="2">
    <source>
        <dbReference type="EMBL" id="MFD2259664.1"/>
    </source>
</evidence>
<comment type="caution">
    <text evidence="2">The sequence shown here is derived from an EMBL/GenBank/DDBJ whole genome shotgun (WGS) entry which is preliminary data.</text>
</comment>
<protein>
    <submittedName>
        <fullName evidence="2">Fimbrial protein</fullName>
    </submittedName>
</protein>
<gene>
    <name evidence="2" type="ORF">ACFSMZ_07775</name>
</gene>
<dbReference type="RefSeq" id="WP_345098926.1">
    <property type="nucleotide sequence ID" value="NZ_BAABGS010000020.1"/>
</dbReference>
<dbReference type="EMBL" id="JBHUIR010000021">
    <property type="protein sequence ID" value="MFD2259664.1"/>
    <property type="molecule type" value="Genomic_DNA"/>
</dbReference>
<dbReference type="Proteomes" id="UP001597373">
    <property type="component" value="Unassembled WGS sequence"/>
</dbReference>
<sequence length="128" mass="14012">MTGDTPDHLEEEEKTLDPAAENVRRKLLRFMFINLGILFFALMAVMIALVYKSFGPAPTPRAEQSPPSAESVSGSILLPPGSEVVSQSLDGNRISLHIRRAGGGQSILLYDLSERRVIGTFEIGWQGE</sequence>
<organism evidence="2 3">
    <name type="scientific">Chelativorans composti</name>
    <dbReference type="NCBI Taxonomy" id="768533"/>
    <lineage>
        <taxon>Bacteria</taxon>
        <taxon>Pseudomonadati</taxon>
        <taxon>Pseudomonadota</taxon>
        <taxon>Alphaproteobacteria</taxon>
        <taxon>Hyphomicrobiales</taxon>
        <taxon>Phyllobacteriaceae</taxon>
        <taxon>Chelativorans</taxon>
    </lineage>
</organism>
<evidence type="ECO:0000313" key="3">
    <source>
        <dbReference type="Proteomes" id="UP001597373"/>
    </source>
</evidence>
<accession>A0ABW5DIC0</accession>
<feature type="transmembrane region" description="Helical" evidence="1">
    <location>
        <begin position="30"/>
        <end position="51"/>
    </location>
</feature>
<keyword evidence="1" id="KW-1133">Transmembrane helix</keyword>
<keyword evidence="3" id="KW-1185">Reference proteome</keyword>
<proteinExistence type="predicted"/>
<evidence type="ECO:0000256" key="1">
    <source>
        <dbReference type="SAM" id="Phobius"/>
    </source>
</evidence>
<keyword evidence="1" id="KW-0812">Transmembrane</keyword>
<keyword evidence="1" id="KW-0472">Membrane</keyword>
<reference evidence="3" key="1">
    <citation type="journal article" date="2019" name="Int. J. Syst. Evol. Microbiol.">
        <title>The Global Catalogue of Microorganisms (GCM) 10K type strain sequencing project: providing services to taxonomists for standard genome sequencing and annotation.</title>
        <authorList>
            <consortium name="The Broad Institute Genomics Platform"/>
            <consortium name="The Broad Institute Genome Sequencing Center for Infectious Disease"/>
            <person name="Wu L."/>
            <person name="Ma J."/>
        </authorList>
    </citation>
    <scope>NUCLEOTIDE SEQUENCE [LARGE SCALE GENOMIC DNA]</scope>
    <source>
        <strain evidence="3">KCTC 23707</strain>
    </source>
</reference>
<name>A0ABW5DIC0_9HYPH</name>